<dbReference type="EMBL" id="AZHC01000030">
    <property type="protein sequence ID" value="OAA37407.1"/>
    <property type="molecule type" value="Genomic_DNA"/>
</dbReference>
<evidence type="ECO:0000313" key="9">
    <source>
        <dbReference type="Proteomes" id="UP000243498"/>
    </source>
</evidence>
<feature type="compositionally biased region" description="Basic residues" evidence="7">
    <location>
        <begin position="1"/>
        <end position="12"/>
    </location>
</feature>
<comment type="caution">
    <text evidence="8">The sequence shown here is derived from an EMBL/GenBank/DDBJ whole genome shotgun (WGS) entry which is preliminary data.</text>
</comment>
<dbReference type="OMA" id="SMPDLNR"/>
<dbReference type="GO" id="GO:0005739">
    <property type="term" value="C:mitochondrion"/>
    <property type="evidence" value="ECO:0007669"/>
    <property type="project" value="UniProtKB-SubCell"/>
</dbReference>
<keyword evidence="5" id="KW-0496">Mitochondrion</keyword>
<feature type="compositionally biased region" description="Acidic residues" evidence="7">
    <location>
        <begin position="17"/>
        <end position="29"/>
    </location>
</feature>
<gene>
    <name evidence="8" type="ORF">NOR_07106</name>
</gene>
<evidence type="ECO:0000313" key="8">
    <source>
        <dbReference type="EMBL" id="OAA37407.1"/>
    </source>
</evidence>
<evidence type="ECO:0000256" key="7">
    <source>
        <dbReference type="SAM" id="MobiDB-lite"/>
    </source>
</evidence>
<evidence type="ECO:0000256" key="3">
    <source>
        <dbReference type="ARBA" id="ARBA00004370"/>
    </source>
</evidence>
<protein>
    <submittedName>
        <fullName evidence="8">Ribonuclease p/mrp subunit</fullName>
    </submittedName>
</protein>
<dbReference type="PANTHER" id="PTHR48182">
    <property type="entry name" value="PROTEIN SERAC1"/>
    <property type="match status" value="1"/>
</dbReference>
<dbReference type="InterPro" id="IPR029058">
    <property type="entry name" value="AB_hydrolase_fold"/>
</dbReference>
<keyword evidence="4" id="KW-0256">Endoplasmic reticulum</keyword>
<dbReference type="SUPFAM" id="SSF53474">
    <property type="entry name" value="alpha/beta-Hydrolases"/>
    <property type="match status" value="1"/>
</dbReference>
<keyword evidence="6" id="KW-0472">Membrane</keyword>
<dbReference type="AlphaFoldDB" id="A0A166Z0D2"/>
<evidence type="ECO:0000256" key="1">
    <source>
        <dbReference type="ARBA" id="ARBA00004173"/>
    </source>
</evidence>
<dbReference type="PANTHER" id="PTHR48182:SF2">
    <property type="entry name" value="PROTEIN SERAC1"/>
    <property type="match status" value="1"/>
</dbReference>
<feature type="region of interest" description="Disordered" evidence="7">
    <location>
        <begin position="1"/>
        <end position="30"/>
    </location>
</feature>
<comment type="subcellular location">
    <subcellularLocation>
        <location evidence="2">Endoplasmic reticulum</location>
    </subcellularLocation>
    <subcellularLocation>
        <location evidence="3">Membrane</location>
    </subcellularLocation>
    <subcellularLocation>
        <location evidence="1">Mitochondrion</location>
    </subcellularLocation>
</comment>
<evidence type="ECO:0000256" key="4">
    <source>
        <dbReference type="ARBA" id="ARBA00022824"/>
    </source>
</evidence>
<evidence type="ECO:0000256" key="6">
    <source>
        <dbReference type="ARBA" id="ARBA00023136"/>
    </source>
</evidence>
<dbReference type="Proteomes" id="UP000243498">
    <property type="component" value="Unassembled WGS sequence"/>
</dbReference>
<proteinExistence type="predicted"/>
<accession>A0A166Z0D2</accession>
<reference evidence="8 9" key="1">
    <citation type="journal article" date="2016" name="Genome Biol. Evol.">
        <title>Divergent and convergent evolution of fungal pathogenicity.</title>
        <authorList>
            <person name="Shang Y."/>
            <person name="Xiao G."/>
            <person name="Zheng P."/>
            <person name="Cen K."/>
            <person name="Zhan S."/>
            <person name="Wang C."/>
        </authorList>
    </citation>
    <scope>NUCLEOTIDE SEQUENCE [LARGE SCALE GENOMIC DNA]</scope>
    <source>
        <strain evidence="8 9">RCEF 4871</strain>
    </source>
</reference>
<sequence length="377" mass="42192">MNRTAKLLKTRRSIPDVPDEPTGDLEDDDGLRPALTEVYRGANPVVDIVAIHGVNGDAIKTFTTADGKHFWLGDTDMLPRDVKNSRILTYSYPARVATILGSTSSDRILQHAHTLVAELVADRELDSAVDRPIIFVCHSLGGIIVKRALVYSASRTGHKIEHLRSIYVSTYGILFLGTPHQGSDKANLARFAQRMVQVFVPSKLVDTGSALLDALQTGSEVLQEVNDNFTPLMKEFRIYFFWEQEKTNLGVTWDYVVTESSAAPILDNTDRAGLRSDHGNLCKFASRNSPGYRLIASTMVRFLRDAPSVIAQRWNQDRAMLMSKRKNEAEELYHRTHVFTGTLTHSFGRWILSVSVQGSTYDFSHVVKVDLEINDKV</sequence>
<organism evidence="8 9">
    <name type="scientific">Metarhizium rileyi (strain RCEF 4871)</name>
    <name type="common">Nomuraea rileyi</name>
    <dbReference type="NCBI Taxonomy" id="1649241"/>
    <lineage>
        <taxon>Eukaryota</taxon>
        <taxon>Fungi</taxon>
        <taxon>Dikarya</taxon>
        <taxon>Ascomycota</taxon>
        <taxon>Pezizomycotina</taxon>
        <taxon>Sordariomycetes</taxon>
        <taxon>Hypocreomycetidae</taxon>
        <taxon>Hypocreales</taxon>
        <taxon>Clavicipitaceae</taxon>
        <taxon>Metarhizium</taxon>
    </lineage>
</organism>
<dbReference type="OrthoDB" id="427518at2759"/>
<evidence type="ECO:0000256" key="2">
    <source>
        <dbReference type="ARBA" id="ARBA00004240"/>
    </source>
</evidence>
<dbReference type="GO" id="GO:0005783">
    <property type="term" value="C:endoplasmic reticulum"/>
    <property type="evidence" value="ECO:0007669"/>
    <property type="project" value="UniProtKB-SubCell"/>
</dbReference>
<keyword evidence="9" id="KW-1185">Reference proteome</keyword>
<dbReference type="Gene3D" id="3.40.50.1820">
    <property type="entry name" value="alpha/beta hydrolase"/>
    <property type="match status" value="1"/>
</dbReference>
<evidence type="ECO:0000256" key="5">
    <source>
        <dbReference type="ARBA" id="ARBA00023128"/>
    </source>
</evidence>
<name>A0A166Z0D2_METRR</name>
<dbReference type="InterPro" id="IPR052374">
    <property type="entry name" value="SERAC1"/>
</dbReference>
<dbReference type="GO" id="GO:0016020">
    <property type="term" value="C:membrane"/>
    <property type="evidence" value="ECO:0007669"/>
    <property type="project" value="UniProtKB-SubCell"/>
</dbReference>